<evidence type="ECO:0000313" key="3">
    <source>
        <dbReference type="Proteomes" id="UP001153269"/>
    </source>
</evidence>
<comment type="caution">
    <text evidence="2">The sequence shown here is derived from an EMBL/GenBank/DDBJ whole genome shotgun (WGS) entry which is preliminary data.</text>
</comment>
<feature type="compositionally biased region" description="Basic and acidic residues" evidence="1">
    <location>
        <begin position="14"/>
        <end position="28"/>
    </location>
</feature>
<name>A0A9N7UG49_PLEPL</name>
<feature type="compositionally biased region" description="Basic residues" evidence="1">
    <location>
        <begin position="142"/>
        <end position="152"/>
    </location>
</feature>
<feature type="compositionally biased region" description="Basic and acidic residues" evidence="1">
    <location>
        <begin position="131"/>
        <end position="141"/>
    </location>
</feature>
<feature type="region of interest" description="Disordered" evidence="1">
    <location>
        <begin position="131"/>
        <end position="161"/>
    </location>
</feature>
<accession>A0A9N7UG49</accession>
<sequence length="161" mass="17635">MKKENGGRGGQAVDSERRTERQMNEKRHSGSHVSASARCLEVLSSPEVLGDMDTVSLDLLALLLQGPLASEQPTYQTGAQTHTLLFVSHTDSHSAVVSHTSRASGDVETQPFVIVGGAFKQHACWVWKKVSDRKEEEEGGRGGRRGGRKRRGKREEEGLEV</sequence>
<dbReference type="EMBL" id="CADEAL010001209">
    <property type="protein sequence ID" value="CAB1430165.1"/>
    <property type="molecule type" value="Genomic_DNA"/>
</dbReference>
<organism evidence="2 3">
    <name type="scientific">Pleuronectes platessa</name>
    <name type="common">European plaice</name>
    <dbReference type="NCBI Taxonomy" id="8262"/>
    <lineage>
        <taxon>Eukaryota</taxon>
        <taxon>Metazoa</taxon>
        <taxon>Chordata</taxon>
        <taxon>Craniata</taxon>
        <taxon>Vertebrata</taxon>
        <taxon>Euteleostomi</taxon>
        <taxon>Actinopterygii</taxon>
        <taxon>Neopterygii</taxon>
        <taxon>Teleostei</taxon>
        <taxon>Neoteleostei</taxon>
        <taxon>Acanthomorphata</taxon>
        <taxon>Carangaria</taxon>
        <taxon>Pleuronectiformes</taxon>
        <taxon>Pleuronectoidei</taxon>
        <taxon>Pleuronectidae</taxon>
        <taxon>Pleuronectes</taxon>
    </lineage>
</organism>
<protein>
    <submittedName>
        <fullName evidence="2">Uncharacterized protein</fullName>
    </submittedName>
</protein>
<evidence type="ECO:0000256" key="1">
    <source>
        <dbReference type="SAM" id="MobiDB-lite"/>
    </source>
</evidence>
<dbReference type="AlphaFoldDB" id="A0A9N7UG49"/>
<reference evidence="2" key="1">
    <citation type="submission" date="2020-03" db="EMBL/GenBank/DDBJ databases">
        <authorList>
            <person name="Weist P."/>
        </authorList>
    </citation>
    <scope>NUCLEOTIDE SEQUENCE</scope>
</reference>
<keyword evidence="3" id="KW-1185">Reference proteome</keyword>
<feature type="region of interest" description="Disordered" evidence="1">
    <location>
        <begin position="1"/>
        <end position="35"/>
    </location>
</feature>
<evidence type="ECO:0000313" key="2">
    <source>
        <dbReference type="EMBL" id="CAB1430165.1"/>
    </source>
</evidence>
<gene>
    <name evidence="2" type="ORF">PLEPLA_LOCUS18147</name>
</gene>
<proteinExistence type="predicted"/>
<dbReference type="Proteomes" id="UP001153269">
    <property type="component" value="Unassembled WGS sequence"/>
</dbReference>